<dbReference type="HOGENOM" id="CLU_1479410_0_0_5"/>
<keyword evidence="1" id="KW-0614">Plasmid</keyword>
<evidence type="ECO:0000313" key="1">
    <source>
        <dbReference type="EMBL" id="ACL62409.1"/>
    </source>
</evidence>
<dbReference type="AlphaFoldDB" id="B8IVG9"/>
<organism evidence="1 2">
    <name type="scientific">Methylobacterium nodulans (strain LMG 21967 / CNCM I-2342 / ORS 2060)</name>
    <dbReference type="NCBI Taxonomy" id="460265"/>
    <lineage>
        <taxon>Bacteria</taxon>
        <taxon>Pseudomonadati</taxon>
        <taxon>Pseudomonadota</taxon>
        <taxon>Alphaproteobacteria</taxon>
        <taxon>Hyphomicrobiales</taxon>
        <taxon>Methylobacteriaceae</taxon>
        <taxon>Methylobacterium</taxon>
    </lineage>
</organism>
<proteinExistence type="predicted"/>
<protein>
    <submittedName>
        <fullName evidence="1">Uncharacterized protein</fullName>
    </submittedName>
</protein>
<evidence type="ECO:0000313" key="2">
    <source>
        <dbReference type="Proteomes" id="UP000008207"/>
    </source>
</evidence>
<dbReference type="KEGG" id="mno:Mnod_8254"/>
<dbReference type="Proteomes" id="UP000008207">
    <property type="component" value="Plasmid pMNOD01"/>
</dbReference>
<accession>B8IVG9</accession>
<name>B8IVG9_METNO</name>
<reference evidence="2" key="1">
    <citation type="submission" date="2009-01" db="EMBL/GenBank/DDBJ databases">
        <title>Complete sequence of plasmid 1 of Methylobacterium nodulans ORS 2060.</title>
        <authorList>
            <consortium name="US DOE Joint Genome Institute"/>
            <person name="Lucas S."/>
            <person name="Copeland A."/>
            <person name="Lapidus A."/>
            <person name="Glavina del Rio T."/>
            <person name="Dalin E."/>
            <person name="Tice H."/>
            <person name="Bruce D."/>
            <person name="Goodwin L."/>
            <person name="Pitluck S."/>
            <person name="Sims D."/>
            <person name="Brettin T."/>
            <person name="Detter J.C."/>
            <person name="Han C."/>
            <person name="Larimer F."/>
            <person name="Land M."/>
            <person name="Hauser L."/>
            <person name="Kyrpides N."/>
            <person name="Ivanova N."/>
            <person name="Marx C.J."/>
            <person name="Richardson P."/>
        </authorList>
    </citation>
    <scope>NUCLEOTIDE SEQUENCE [LARGE SCALE GENOMIC DNA]</scope>
    <source>
        <strain evidence="2">LMG 21967 / CNCM I-2342 / ORS 2060</strain>
        <plasmid evidence="2">Plasmid pMNOD01</plasmid>
    </source>
</reference>
<geneLocation type="plasmid" evidence="1 2">
    <name>pMNOD01</name>
</geneLocation>
<dbReference type="EMBL" id="CP001350">
    <property type="protein sequence ID" value="ACL62409.1"/>
    <property type="molecule type" value="Genomic_DNA"/>
</dbReference>
<gene>
    <name evidence="1" type="ordered locus">Mnod_8254</name>
</gene>
<keyword evidence="2" id="KW-1185">Reference proteome</keyword>
<sequence>MSWEASAANSTYTKQQVLDVGDVPGHQLRIYELHRTFPSDKPNCEGLKRVEQWSRGLTDYTDGNGSLSGYTVTILENGDKIFGKVSGTSQTTTNSDGSKTSTFTGVVTYTGGTGKYQRVRGIQRDIIAFDLEKNFNQQRAEAEYWFEK</sequence>